<name>A0A832W0L8_9EURY</name>
<dbReference type="GO" id="GO:0046917">
    <property type="term" value="F:triphosphoribosyl-dephospho-CoA synthase activity"/>
    <property type="evidence" value="ECO:0007669"/>
    <property type="project" value="InterPro"/>
</dbReference>
<evidence type="ECO:0008006" key="3">
    <source>
        <dbReference type="Google" id="ProtNLM"/>
    </source>
</evidence>
<dbReference type="PANTHER" id="PTHR42280:SF1">
    <property type="entry name" value="CITG FAMILY PROTEIN"/>
    <property type="match status" value="1"/>
</dbReference>
<dbReference type="Gene3D" id="1.10.4200.10">
    <property type="entry name" value="Triphosphoribosyl-dephospho-CoA protein"/>
    <property type="match status" value="1"/>
</dbReference>
<dbReference type="AlphaFoldDB" id="A0A832W0L8"/>
<dbReference type="Proteomes" id="UP000600363">
    <property type="component" value="Unassembled WGS sequence"/>
</dbReference>
<dbReference type="EMBL" id="DUIH01000021">
    <property type="protein sequence ID" value="HIH70295.1"/>
    <property type="molecule type" value="Genomic_DNA"/>
</dbReference>
<dbReference type="Pfam" id="PF01874">
    <property type="entry name" value="CitG"/>
    <property type="match status" value="1"/>
</dbReference>
<evidence type="ECO:0000313" key="2">
    <source>
        <dbReference type="Proteomes" id="UP000600363"/>
    </source>
</evidence>
<dbReference type="GO" id="GO:0005524">
    <property type="term" value="F:ATP binding"/>
    <property type="evidence" value="ECO:0007669"/>
    <property type="project" value="InterPro"/>
</dbReference>
<protein>
    <recommendedName>
        <fullName evidence="3">Triphosphoribosyl-dephospho-CoA synthase</fullName>
    </recommendedName>
</protein>
<organism evidence="1 2">
    <name type="scientific">Methermicoccus shengliensis</name>
    <dbReference type="NCBI Taxonomy" id="660064"/>
    <lineage>
        <taxon>Archaea</taxon>
        <taxon>Methanobacteriati</taxon>
        <taxon>Methanobacteriota</taxon>
        <taxon>Stenosarchaea group</taxon>
        <taxon>Methanomicrobia</taxon>
        <taxon>Methanosarcinales</taxon>
        <taxon>Methermicoccaceae</taxon>
        <taxon>Methermicoccus</taxon>
    </lineage>
</organism>
<gene>
    <name evidence="1" type="ORF">HA299_06775</name>
</gene>
<dbReference type="RefSeq" id="WP_042684585.1">
    <property type="nucleotide sequence ID" value="NZ_DUIH01000021.1"/>
</dbReference>
<proteinExistence type="predicted"/>
<reference evidence="1" key="1">
    <citation type="journal article" date="2020" name="bioRxiv">
        <title>A rank-normalized archaeal taxonomy based on genome phylogeny resolves widespread incomplete and uneven classifications.</title>
        <authorList>
            <person name="Rinke C."/>
            <person name="Chuvochina M."/>
            <person name="Mussig A.J."/>
            <person name="Chaumeil P.-A."/>
            <person name="Waite D.W."/>
            <person name="Whitman W.B."/>
            <person name="Parks D.H."/>
            <person name="Hugenholtz P."/>
        </authorList>
    </citation>
    <scope>NUCLEOTIDE SEQUENCE</scope>
    <source>
        <strain evidence="1">UBA12518</strain>
    </source>
</reference>
<accession>A0A832W0L8</accession>
<comment type="caution">
    <text evidence="1">The sequence shown here is derived from an EMBL/GenBank/DDBJ whole genome shotgun (WGS) entry which is preliminary data.</text>
</comment>
<dbReference type="PANTHER" id="PTHR42280">
    <property type="entry name" value="CITG FAMILY PROTEIN"/>
    <property type="match status" value="1"/>
</dbReference>
<dbReference type="InterPro" id="IPR002736">
    <property type="entry name" value="CitG"/>
</dbReference>
<evidence type="ECO:0000313" key="1">
    <source>
        <dbReference type="EMBL" id="HIH70295.1"/>
    </source>
</evidence>
<sequence>MSKEQEHALRIAQCAQLAMLLEVSATPKPGNVDRTHDFEDTSFEHFLASAVGALPALVRASSSSFGVGALIRDAVAESMRWHRGGNTHFGTFLLFVPLCMAAGRHAELVFTPRLGSYLRSSASHIVRTTTVDDSLDFLEAFHMARVKVKDVDTLDINQEQTALEIQNRGITLFDLMQMSARYDLVAREWVCGFEESFASAKMITELRARHTLNDAVLVTFLHNLAKRPDTFIAAKQGDEVAMEVSQRACNIVRHLEARGLHDSLAMIEQFDNELVSAHINPGSTADIVGAGLLIALLEGMVV</sequence>